<dbReference type="Proteomes" id="UP000195963">
    <property type="component" value="Unassembled WGS sequence"/>
</dbReference>
<evidence type="ECO:0000313" key="2">
    <source>
        <dbReference type="Proteomes" id="UP000195963"/>
    </source>
</evidence>
<gene>
    <name evidence="1" type="ORF">PMAL9190_03896</name>
</gene>
<protein>
    <submittedName>
        <fullName evidence="1">Uncharacterized protein</fullName>
    </submittedName>
</protein>
<proteinExistence type="predicted"/>
<keyword evidence="2" id="KW-1185">Reference proteome</keyword>
<accession>A0A1Y6MR64</accession>
<dbReference type="AlphaFoldDB" id="A0A1Y6MR64"/>
<dbReference type="RefSeq" id="WP_087846926.1">
    <property type="nucleotide sequence ID" value="NZ_FYAK01000021.1"/>
</dbReference>
<dbReference type="EMBL" id="FYAK01000021">
    <property type="protein sequence ID" value="SMY39095.1"/>
    <property type="molecule type" value="Genomic_DNA"/>
</dbReference>
<evidence type="ECO:0000313" key="1">
    <source>
        <dbReference type="EMBL" id="SMY39095.1"/>
    </source>
</evidence>
<organism evidence="1 2">
    <name type="scientific">Photobacterium malacitanum</name>
    <dbReference type="NCBI Taxonomy" id="2204294"/>
    <lineage>
        <taxon>Bacteria</taxon>
        <taxon>Pseudomonadati</taxon>
        <taxon>Pseudomonadota</taxon>
        <taxon>Gammaproteobacteria</taxon>
        <taxon>Vibrionales</taxon>
        <taxon>Vibrionaceae</taxon>
        <taxon>Photobacterium</taxon>
    </lineage>
</organism>
<name>A0A1Y6MR64_9GAMM</name>
<sequence>MNFFKVTPKDINLIDALAKCIEQNAGSVVNINQGCSSDKVMMGNGSTSVNPVNILTPKRGLTY</sequence>
<reference evidence="2" key="1">
    <citation type="submission" date="2017-06" db="EMBL/GenBank/DDBJ databases">
        <authorList>
            <person name="Rodrigo-Torres L."/>
            <person name="Arahal R.D."/>
            <person name="Lucena T."/>
        </authorList>
    </citation>
    <scope>NUCLEOTIDE SEQUENCE [LARGE SCALE GENOMIC DNA]</scope>
    <source>
        <strain evidence="2">CECT 9190</strain>
    </source>
</reference>